<evidence type="ECO:0000313" key="6">
    <source>
        <dbReference type="Proteomes" id="UP001387215"/>
    </source>
</evidence>
<feature type="domain" description="M23ase beta-sheet core" evidence="4">
    <location>
        <begin position="322"/>
        <end position="415"/>
    </location>
</feature>
<keyword evidence="6" id="KW-1185">Reference proteome</keyword>
<dbReference type="PANTHER" id="PTHR21666">
    <property type="entry name" value="PEPTIDASE-RELATED"/>
    <property type="match status" value="1"/>
</dbReference>
<dbReference type="Pfam" id="PF01551">
    <property type="entry name" value="Peptidase_M23"/>
    <property type="match status" value="1"/>
</dbReference>
<feature type="region of interest" description="Disordered" evidence="2">
    <location>
        <begin position="251"/>
        <end position="286"/>
    </location>
</feature>
<dbReference type="Proteomes" id="UP001387215">
    <property type="component" value="Unassembled WGS sequence"/>
</dbReference>
<proteinExistence type="predicted"/>
<dbReference type="Gene3D" id="2.70.70.10">
    <property type="entry name" value="Glucose Permease (Domain IIA)"/>
    <property type="match status" value="1"/>
</dbReference>
<protein>
    <submittedName>
        <fullName evidence="5">Peptidoglycan DD-metalloendopeptidase family protein</fullName>
    </submittedName>
</protein>
<evidence type="ECO:0000256" key="3">
    <source>
        <dbReference type="SAM" id="SignalP"/>
    </source>
</evidence>
<dbReference type="Gene3D" id="6.10.250.3150">
    <property type="match status" value="1"/>
</dbReference>
<organism evidence="5 6">
    <name type="scientific">Lysobacter firmicutimachus</name>
    <dbReference type="NCBI Taxonomy" id="1792846"/>
    <lineage>
        <taxon>Bacteria</taxon>
        <taxon>Pseudomonadati</taxon>
        <taxon>Pseudomonadota</taxon>
        <taxon>Gammaproteobacteria</taxon>
        <taxon>Lysobacterales</taxon>
        <taxon>Lysobacteraceae</taxon>
        <taxon>Lysobacter</taxon>
    </lineage>
</organism>
<evidence type="ECO:0000259" key="4">
    <source>
        <dbReference type="Pfam" id="PF01551"/>
    </source>
</evidence>
<dbReference type="EMBL" id="JBANDL010000002">
    <property type="protein sequence ID" value="MEI2457023.1"/>
    <property type="molecule type" value="Genomic_DNA"/>
</dbReference>
<reference evidence="5 6" key="1">
    <citation type="submission" date="2024-02" db="EMBL/GenBank/DDBJ databases">
        <title>Lysobacter Genome Sequencing and Mining.</title>
        <authorList>
            <person name="Bierman J."/>
            <person name="Walker M.C."/>
        </authorList>
    </citation>
    <scope>NUCLEOTIDE SEQUENCE [LARGE SCALE GENOMIC DNA]</scope>
    <source>
        <strain evidence="5 6">PB6250</strain>
    </source>
</reference>
<feature type="signal peptide" evidence="3">
    <location>
        <begin position="1"/>
        <end position="22"/>
    </location>
</feature>
<feature type="compositionally biased region" description="Low complexity" evidence="2">
    <location>
        <begin position="266"/>
        <end position="275"/>
    </location>
</feature>
<evidence type="ECO:0000256" key="1">
    <source>
        <dbReference type="SAM" id="Coils"/>
    </source>
</evidence>
<evidence type="ECO:0000256" key="2">
    <source>
        <dbReference type="SAM" id="MobiDB-lite"/>
    </source>
</evidence>
<keyword evidence="1" id="KW-0175">Coiled coil</keyword>
<keyword evidence="3" id="KW-0732">Signal</keyword>
<feature type="chain" id="PRO_5046198226" evidence="3">
    <location>
        <begin position="23"/>
        <end position="421"/>
    </location>
</feature>
<feature type="coiled-coil region" evidence="1">
    <location>
        <begin position="21"/>
        <end position="111"/>
    </location>
</feature>
<dbReference type="CDD" id="cd12797">
    <property type="entry name" value="M23_peptidase"/>
    <property type="match status" value="1"/>
</dbReference>
<feature type="region of interest" description="Disordered" evidence="2">
    <location>
        <begin position="182"/>
        <end position="201"/>
    </location>
</feature>
<comment type="caution">
    <text evidence="5">The sequence shown here is derived from an EMBL/GenBank/DDBJ whole genome shotgun (WGS) entry which is preliminary data.</text>
</comment>
<dbReference type="InterPro" id="IPR011055">
    <property type="entry name" value="Dup_hybrid_motif"/>
</dbReference>
<accession>A0ABU8D7P9</accession>
<sequence>MMRLRRALLLAVGLTVALAASAAGQNTSRDAERKLEKVKNELKSVAAERRKLEGQRGDASLRLREADEKVGHSNRVLRETESRLAREQAALKDLQTRRDGLNAKLGSQRKELAQLLRAAYAQGNDAPLKLLLSQDKVADSGRVLAYHGYVQRDRARRIAELSAQLRELDALEREIVERRQALDSTRKQQRDQLGQLQRDRKERASLVAQINEKYQDRSDRERELGRDAKGLEQLLAKLRAAAARAEAQRRAAAKARAEREAREAKAAAAAAAAGKPAPPRAPRKPPIEVAKAPPPQVGGLGWPVSGALLAGFGGTMPDGRSSEGLLIGAPAGATVKAVGDGTVVYSEWMTGYGLLLIVDHGNGYMSLYANNDALLKDAGAAVKRGDAIATVGSSGGHGRPALYFELRRGGQPVNPNAWLRR</sequence>
<name>A0ABU8D7P9_9GAMM</name>
<dbReference type="InterPro" id="IPR016047">
    <property type="entry name" value="M23ase_b-sheet_dom"/>
</dbReference>
<dbReference type="InterPro" id="IPR050570">
    <property type="entry name" value="Cell_wall_metabolism_enzyme"/>
</dbReference>
<feature type="compositionally biased region" description="Basic and acidic residues" evidence="2">
    <location>
        <begin position="255"/>
        <end position="265"/>
    </location>
</feature>
<gene>
    <name evidence="5" type="ORF">V2J18_20395</name>
</gene>
<evidence type="ECO:0000313" key="5">
    <source>
        <dbReference type="EMBL" id="MEI2457023.1"/>
    </source>
</evidence>
<dbReference type="PANTHER" id="PTHR21666:SF270">
    <property type="entry name" value="MUREIN HYDROLASE ACTIVATOR ENVC"/>
    <property type="match status" value="1"/>
</dbReference>
<dbReference type="SUPFAM" id="SSF51261">
    <property type="entry name" value="Duplicated hybrid motif"/>
    <property type="match status" value="1"/>
</dbReference>